<reference evidence="1 2" key="2">
    <citation type="journal article" date="1996" name="DNA Res.">
        <title>Sequence analysis of the genome of the unicellular cyanobacterium Synechocystis sp. strain PCC6803. II. Sequence determination of the entire genome and assignment of potential protein-coding regions.</title>
        <authorList>
            <person name="Kaneko T."/>
            <person name="Sato S."/>
            <person name="Kotani H."/>
            <person name="Tanaka A."/>
            <person name="Asamizu E."/>
            <person name="Nakamura Y."/>
            <person name="Miyajima N."/>
            <person name="Hirosawa M."/>
            <person name="Sugiura M."/>
            <person name="Sasamoto S."/>
            <person name="Kimura T."/>
            <person name="Hosouchi T."/>
            <person name="Matsuno A."/>
            <person name="Muraki A."/>
            <person name="Nakazaki N."/>
            <person name="Naruo K."/>
            <person name="Okumura S."/>
            <person name="Shimpo S."/>
            <person name="Takeuchi C."/>
            <person name="Wada T."/>
            <person name="Watanabe A."/>
            <person name="Yamada M."/>
            <person name="Yasuda M."/>
            <person name="Tabata S."/>
        </authorList>
    </citation>
    <scope>NUCLEOTIDE SEQUENCE [LARGE SCALE GENOMIC DNA]</scope>
    <source>
        <strain evidence="2">ATCC 27184 / PCC 6803 / Kazusa</strain>
    </source>
</reference>
<dbReference type="PANTHER" id="PTHR38468:SF1">
    <property type="entry name" value="SLL0939 PROTEIN"/>
    <property type="match status" value="1"/>
</dbReference>
<evidence type="ECO:0000313" key="2">
    <source>
        <dbReference type="Proteomes" id="UP000001425"/>
    </source>
</evidence>
<dbReference type="PANTHER" id="PTHR38468">
    <property type="entry name" value="SLL0939 PROTEIN"/>
    <property type="match status" value="1"/>
</dbReference>
<protein>
    <submittedName>
        <fullName evidence="1">Sll0939 protein</fullName>
    </submittedName>
</protein>
<dbReference type="IntAct" id="P72858">
    <property type="interactions" value="20"/>
</dbReference>
<dbReference type="Proteomes" id="UP000001425">
    <property type="component" value="Chromosome"/>
</dbReference>
<dbReference type="PaxDb" id="1148-1651948"/>
<dbReference type="InParanoid" id="P72858"/>
<dbReference type="PIR" id="S74723">
    <property type="entry name" value="S74723"/>
</dbReference>
<keyword evidence="2" id="KW-1185">Reference proteome</keyword>
<dbReference type="STRING" id="1148.gene:10497733"/>
<dbReference type="InterPro" id="IPR012427">
    <property type="entry name" value="DUF1622"/>
</dbReference>
<reference evidence="1 2" key="1">
    <citation type="journal article" date="1995" name="DNA Res.">
        <title>Sequence analysis of the genome of the unicellular cyanobacterium Synechocystis sp. strain PCC6803. I. Sequence features in the 1 Mb region from map positions 64% to 92% of the genome.</title>
        <authorList>
            <person name="Kaneko T."/>
            <person name="Tanaka A."/>
            <person name="Sato S."/>
            <person name="Kotani H."/>
            <person name="Sazuka T."/>
            <person name="Miyajima N."/>
            <person name="Sugiura M."/>
            <person name="Tabata S."/>
        </authorList>
    </citation>
    <scope>NUCLEOTIDE SEQUENCE [LARGE SCALE GENOMIC DNA]</scope>
    <source>
        <strain evidence="2">ATCC 27184 / PCC 6803 / Kazusa</strain>
    </source>
</reference>
<sequence length="125" mass="14285">MEILDHYLGNLVSITRFVLESVSVLCIILGLVKTLQMVWAGDRRTMNTPKFFNSIRLQFGLWLALALEFQLGADILSTTIAPTLESLSKLGLIAVIRTFLNYFLGKELESEIRMEIEQERQEHGR</sequence>
<dbReference type="EMBL" id="BA000022">
    <property type="protein sequence ID" value="BAA16874.1"/>
    <property type="molecule type" value="Genomic_DNA"/>
</dbReference>
<dbReference type="KEGG" id="syn:sll0939"/>
<dbReference type="EnsemblBacteria" id="BAA16874">
    <property type="protein sequence ID" value="BAA16874"/>
    <property type="gene ID" value="BAA16874"/>
</dbReference>
<dbReference type="PhylomeDB" id="P72858"/>
<name>P72858_SYNY3</name>
<dbReference type="AlphaFoldDB" id="P72858"/>
<gene>
    <name evidence="1" type="ordered locus">sll0939</name>
</gene>
<evidence type="ECO:0000313" key="1">
    <source>
        <dbReference type="EMBL" id="BAA16874.1"/>
    </source>
</evidence>
<proteinExistence type="predicted"/>
<accession>P72858</accession>
<dbReference type="eggNOG" id="COG4828">
    <property type="taxonomic scope" value="Bacteria"/>
</dbReference>
<organism evidence="1 2">
    <name type="scientific">Synechocystis sp. (strain ATCC 27184 / PCC 6803 / Kazusa)</name>
    <dbReference type="NCBI Taxonomy" id="1111708"/>
    <lineage>
        <taxon>Bacteria</taxon>
        <taxon>Bacillati</taxon>
        <taxon>Cyanobacteriota</taxon>
        <taxon>Cyanophyceae</taxon>
        <taxon>Synechococcales</taxon>
        <taxon>Merismopediaceae</taxon>
        <taxon>Synechocystis</taxon>
    </lineage>
</organism>
<dbReference type="Pfam" id="PF07784">
    <property type="entry name" value="DUF1622"/>
    <property type="match status" value="1"/>
</dbReference>